<comment type="caution">
    <text evidence="2">The sequence shown here is derived from an EMBL/GenBank/DDBJ whole genome shotgun (WGS) entry which is preliminary data.</text>
</comment>
<gene>
    <name evidence="2" type="ORF">HAX54_047778</name>
</gene>
<dbReference type="InterPro" id="IPR046796">
    <property type="entry name" value="Transposase_32_dom"/>
</dbReference>
<reference evidence="2 3" key="1">
    <citation type="journal article" date="2021" name="BMC Genomics">
        <title>Datura genome reveals duplications of psychoactive alkaloid biosynthetic genes and high mutation rate following tissue culture.</title>
        <authorList>
            <person name="Rajewski A."/>
            <person name="Carter-House D."/>
            <person name="Stajich J."/>
            <person name="Litt A."/>
        </authorList>
    </citation>
    <scope>NUCLEOTIDE SEQUENCE [LARGE SCALE GENOMIC DNA]</scope>
    <source>
        <strain evidence="2">AR-01</strain>
    </source>
</reference>
<evidence type="ECO:0000313" key="3">
    <source>
        <dbReference type="Proteomes" id="UP000823775"/>
    </source>
</evidence>
<accession>A0ABS8WKQ8</accession>
<protein>
    <recommendedName>
        <fullName evidence="1">Putative plant transposon protein domain-containing protein</fullName>
    </recommendedName>
</protein>
<evidence type="ECO:0000313" key="2">
    <source>
        <dbReference type="EMBL" id="MCE3050667.1"/>
    </source>
</evidence>
<dbReference type="Pfam" id="PF20167">
    <property type="entry name" value="Transposase_32"/>
    <property type="match status" value="1"/>
</dbReference>
<name>A0ABS8WKQ8_DATST</name>
<keyword evidence="3" id="KW-1185">Reference proteome</keyword>
<organism evidence="2 3">
    <name type="scientific">Datura stramonium</name>
    <name type="common">Jimsonweed</name>
    <name type="synonym">Common thornapple</name>
    <dbReference type="NCBI Taxonomy" id="4076"/>
    <lineage>
        <taxon>Eukaryota</taxon>
        <taxon>Viridiplantae</taxon>
        <taxon>Streptophyta</taxon>
        <taxon>Embryophyta</taxon>
        <taxon>Tracheophyta</taxon>
        <taxon>Spermatophyta</taxon>
        <taxon>Magnoliopsida</taxon>
        <taxon>eudicotyledons</taxon>
        <taxon>Gunneridae</taxon>
        <taxon>Pentapetalae</taxon>
        <taxon>asterids</taxon>
        <taxon>lamiids</taxon>
        <taxon>Solanales</taxon>
        <taxon>Solanaceae</taxon>
        <taxon>Solanoideae</taxon>
        <taxon>Datureae</taxon>
        <taxon>Datura</taxon>
    </lineage>
</organism>
<feature type="non-terminal residue" evidence="2">
    <location>
        <position position="271"/>
    </location>
</feature>
<dbReference type="Proteomes" id="UP000823775">
    <property type="component" value="Unassembled WGS sequence"/>
</dbReference>
<evidence type="ECO:0000259" key="1">
    <source>
        <dbReference type="Pfam" id="PF20167"/>
    </source>
</evidence>
<dbReference type="EMBL" id="JACEIK010007794">
    <property type="protein sequence ID" value="MCE3050667.1"/>
    <property type="molecule type" value="Genomic_DNA"/>
</dbReference>
<proteinExistence type="predicted"/>
<sequence length="271" mass="30843">MDERNMEKRGGKRCYAGKNYDSDWADGNIYEGSHLGCQGSLLQPQVWCRHKRRSSSRHLDKGKAPIEATTSQEEEVEEAKKIARLYFGLDGMEAYMSPSRRHGIITEGQPQWAVLKGEIHFHDLKFEARMWLDFVCARIISFKNTTHVPIEVAILVAFIMDQRHINVGEIIAEQFKRKARQQATSIPYPILISLLRLRANCPMFRPLDKTRRVEGVINLSTKKDKDTPTSMWLKLTLGTNTPLSSMLSGDAFVSPQADRNISPPTKGLLKM</sequence>
<feature type="domain" description="Putative plant transposon protein" evidence="1">
    <location>
        <begin position="101"/>
        <end position="201"/>
    </location>
</feature>